<organism evidence="1 2">
    <name type="scientific">Leucocoprinus leucothites</name>
    <dbReference type="NCBI Taxonomy" id="201217"/>
    <lineage>
        <taxon>Eukaryota</taxon>
        <taxon>Fungi</taxon>
        <taxon>Dikarya</taxon>
        <taxon>Basidiomycota</taxon>
        <taxon>Agaricomycotina</taxon>
        <taxon>Agaricomycetes</taxon>
        <taxon>Agaricomycetidae</taxon>
        <taxon>Agaricales</taxon>
        <taxon>Agaricineae</taxon>
        <taxon>Agaricaceae</taxon>
        <taxon>Leucocoprinus</taxon>
    </lineage>
</organism>
<name>A0A8H5LIV2_9AGAR</name>
<dbReference type="Proteomes" id="UP000559027">
    <property type="component" value="Unassembled WGS sequence"/>
</dbReference>
<dbReference type="Gene3D" id="1.25.40.20">
    <property type="entry name" value="Ankyrin repeat-containing domain"/>
    <property type="match status" value="1"/>
</dbReference>
<reference evidence="1 2" key="1">
    <citation type="journal article" date="2020" name="ISME J.">
        <title>Uncovering the hidden diversity of litter-decomposition mechanisms in mushroom-forming fungi.</title>
        <authorList>
            <person name="Floudas D."/>
            <person name="Bentzer J."/>
            <person name="Ahren D."/>
            <person name="Johansson T."/>
            <person name="Persson P."/>
            <person name="Tunlid A."/>
        </authorList>
    </citation>
    <scope>NUCLEOTIDE SEQUENCE [LARGE SCALE GENOMIC DNA]</scope>
    <source>
        <strain evidence="1 2">CBS 146.42</strain>
    </source>
</reference>
<comment type="caution">
    <text evidence="1">The sequence shown here is derived from an EMBL/GenBank/DDBJ whole genome shotgun (WGS) entry which is preliminary data.</text>
</comment>
<evidence type="ECO:0000313" key="2">
    <source>
        <dbReference type="Proteomes" id="UP000559027"/>
    </source>
</evidence>
<dbReference type="InterPro" id="IPR036770">
    <property type="entry name" value="Ankyrin_rpt-contain_sf"/>
</dbReference>
<dbReference type="OrthoDB" id="539213at2759"/>
<sequence>MQTQHSGLQVLPIELLYEVQLYALSPSLPHLSHFFLDIFKETPISFRVQYLLASCTSTIIPLHTADILSKALRYPICKPPVLDQLFARIESLTQSGWPLIIPHVPKLKVRAICELPRRLFRALAPRKDGREWRMTDEPFPFLQYILNKGTSFPALDPNSHQGYALTRAVHARHTPLIRLLLQMGASPAHKEGMAVRVAIKQRNLKMVKLLVERDGSLVLPGLTKGEVQKPQKGKRRRLEDRVEVDQSMLKLAVKCNAGDIIDYLAWEKGVVPDMQTLTRIRK</sequence>
<gene>
    <name evidence="1" type="ORF">D9756_003142</name>
</gene>
<dbReference type="SUPFAM" id="SSF140860">
    <property type="entry name" value="Pseudo ankyrin repeat-like"/>
    <property type="match status" value="1"/>
</dbReference>
<accession>A0A8H5LIV2</accession>
<dbReference type="AlphaFoldDB" id="A0A8H5LIV2"/>
<keyword evidence="2" id="KW-1185">Reference proteome</keyword>
<evidence type="ECO:0000313" key="1">
    <source>
        <dbReference type="EMBL" id="KAF5359135.1"/>
    </source>
</evidence>
<protein>
    <submittedName>
        <fullName evidence="1">Uncharacterized protein</fullName>
    </submittedName>
</protein>
<proteinExistence type="predicted"/>
<dbReference type="EMBL" id="JAACJO010000004">
    <property type="protein sequence ID" value="KAF5359135.1"/>
    <property type="molecule type" value="Genomic_DNA"/>
</dbReference>